<organism evidence="2 3">
    <name type="scientific">Taurinivorans muris</name>
    <dbReference type="NCBI Taxonomy" id="2787751"/>
    <lineage>
        <taxon>Bacteria</taxon>
        <taxon>Pseudomonadati</taxon>
        <taxon>Thermodesulfobacteriota</taxon>
        <taxon>Desulfovibrionia</taxon>
        <taxon>Desulfovibrionales</taxon>
        <taxon>Desulfovibrionaceae</taxon>
        <taxon>Taurinivorans</taxon>
    </lineage>
</organism>
<dbReference type="InterPro" id="IPR030888">
    <property type="entry name" value="Put_ccm"/>
</dbReference>
<dbReference type="RefSeq" id="WP_334314582.1">
    <property type="nucleotide sequence ID" value="NZ_CP065938.1"/>
</dbReference>
<keyword evidence="3" id="KW-1185">Reference proteome</keyword>
<proteinExistence type="predicted"/>
<dbReference type="EMBL" id="CP065938">
    <property type="protein sequence ID" value="UWX05023.1"/>
    <property type="molecule type" value="Genomic_DNA"/>
</dbReference>
<sequence>MNAVTSLICANIGLWLGFAVYFLLLSKKQRQIEKQIKILSEQMDIN</sequence>
<protein>
    <submittedName>
        <fullName evidence="2">CcmD family protein</fullName>
    </submittedName>
</protein>
<keyword evidence="1" id="KW-1133">Transmembrane helix</keyword>
<keyword evidence="1" id="KW-0472">Membrane</keyword>
<evidence type="ECO:0000313" key="3">
    <source>
        <dbReference type="Proteomes" id="UP001058120"/>
    </source>
</evidence>
<evidence type="ECO:0000256" key="1">
    <source>
        <dbReference type="SAM" id="Phobius"/>
    </source>
</evidence>
<dbReference type="Proteomes" id="UP001058120">
    <property type="component" value="Chromosome"/>
</dbReference>
<name>A0ABY5XZ35_9BACT</name>
<feature type="transmembrane region" description="Helical" evidence="1">
    <location>
        <begin position="6"/>
        <end position="25"/>
    </location>
</feature>
<keyword evidence="1" id="KW-0812">Transmembrane</keyword>
<accession>A0ABY5XZ35</accession>
<reference evidence="2" key="1">
    <citation type="submission" date="2020-12" db="EMBL/GenBank/DDBJ databases">
        <title>Taurinivorans muris gen. nov., sp. nov., fundamental and realized metabolic niche of a ubiquitous sulfidogenic bacterium in the murine intestine.</title>
        <authorList>
            <person name="Ye H."/>
            <person name="Hanson B.T."/>
            <person name="Loy A."/>
        </authorList>
    </citation>
    <scope>NUCLEOTIDE SEQUENCE</scope>
    <source>
        <strain evidence="2">LT0009</strain>
    </source>
</reference>
<gene>
    <name evidence="2" type="ORF">JBF11_05940</name>
</gene>
<evidence type="ECO:0000313" key="2">
    <source>
        <dbReference type="EMBL" id="UWX05023.1"/>
    </source>
</evidence>
<dbReference type="NCBIfam" id="TIGR04391">
    <property type="entry name" value="CcmD_alt_fam"/>
    <property type="match status" value="1"/>
</dbReference>